<evidence type="ECO:0000256" key="1">
    <source>
        <dbReference type="SAM" id="SignalP"/>
    </source>
</evidence>
<evidence type="ECO:0000313" key="4">
    <source>
        <dbReference type="Proteomes" id="UP000199107"/>
    </source>
</evidence>
<dbReference type="InterPro" id="IPR011041">
    <property type="entry name" value="Quinoprot_gluc/sorb_DH_b-prop"/>
</dbReference>
<protein>
    <submittedName>
        <fullName evidence="3">Glucose/arabinose dehydrogenase, beta-propeller fold</fullName>
    </submittedName>
</protein>
<dbReference type="SUPFAM" id="SSF50952">
    <property type="entry name" value="Soluble quinoprotein glucose dehydrogenase"/>
    <property type="match status" value="1"/>
</dbReference>
<dbReference type="Pfam" id="PF07995">
    <property type="entry name" value="GSDH"/>
    <property type="match status" value="1"/>
</dbReference>
<keyword evidence="4" id="KW-1185">Reference proteome</keyword>
<dbReference type="InterPro" id="IPR012938">
    <property type="entry name" value="Glc/Sorbosone_DH"/>
</dbReference>
<dbReference type="AlphaFoldDB" id="A0A1G9S5G1"/>
<dbReference type="PANTHER" id="PTHR19328">
    <property type="entry name" value="HEDGEHOG-INTERACTING PROTEIN"/>
    <property type="match status" value="1"/>
</dbReference>
<dbReference type="PANTHER" id="PTHR19328:SF75">
    <property type="entry name" value="ALDOSE SUGAR DEHYDROGENASE YLII"/>
    <property type="match status" value="1"/>
</dbReference>
<feature type="domain" description="Glucose/Sorbosone dehydrogenase" evidence="2">
    <location>
        <begin position="31"/>
        <end position="359"/>
    </location>
</feature>
<feature type="signal peptide" evidence="1">
    <location>
        <begin position="1"/>
        <end position="20"/>
    </location>
</feature>
<dbReference type="Gene3D" id="2.120.10.30">
    <property type="entry name" value="TolB, C-terminal domain"/>
    <property type="match status" value="1"/>
</dbReference>
<reference evidence="4" key="1">
    <citation type="submission" date="2016-10" db="EMBL/GenBank/DDBJ databases">
        <authorList>
            <person name="Varghese N."/>
            <person name="Submissions S."/>
        </authorList>
    </citation>
    <scope>NUCLEOTIDE SEQUENCE [LARGE SCALE GENOMIC DNA]</scope>
    <source>
        <strain evidence="4">AAP</strain>
    </source>
</reference>
<dbReference type="STRING" id="48727.SAMN05192555_111146"/>
<gene>
    <name evidence="3" type="ORF">SAMN05192555_111146</name>
</gene>
<sequence length="364" mass="39661">MKRWHALGLTVPLLAGLAHADYRLETLTEGLEHPWSLAFLPDGRMLVTERPGRLRLIEADGSLRDAPLAGVPEVFAEAQAGLFEVMLAPDFDDSGWLYLSYAYGDISANNTCLARTRFNGEGLSGGEVLFCASPAKRGAAHYGGRMALLPDDTLVLTLGDGFDYREQAQNAGNHLGSLVRLTLDGRVPDDNPFLGDDGARPELYSMGHRNVQGIVYDAARDELLINEHGPRGGDELNLIQPGANYGWPLTTHGVDYTGAQITPFRELPGLTPPLLHWTPSIAPSGMALYHGDAFPDWQGDLFVSALAGQQVRRLVREEGRVVEQQVLFEALDSRIRDVRVGPDGYLYLLTDHADGALVRVVPAS</sequence>
<dbReference type="InterPro" id="IPR011042">
    <property type="entry name" value="6-blade_b-propeller_TolB-like"/>
</dbReference>
<dbReference type="OrthoDB" id="9770043at2"/>
<dbReference type="Proteomes" id="UP000199107">
    <property type="component" value="Unassembled WGS sequence"/>
</dbReference>
<evidence type="ECO:0000313" key="3">
    <source>
        <dbReference type="EMBL" id="SDM30654.1"/>
    </source>
</evidence>
<name>A0A1G9S5G1_9GAMM</name>
<feature type="chain" id="PRO_5011609580" evidence="1">
    <location>
        <begin position="21"/>
        <end position="364"/>
    </location>
</feature>
<dbReference type="RefSeq" id="WP_089659299.1">
    <property type="nucleotide sequence ID" value="NZ_FNGH01000011.1"/>
</dbReference>
<proteinExistence type="predicted"/>
<keyword evidence="1" id="KW-0732">Signal</keyword>
<evidence type="ECO:0000259" key="2">
    <source>
        <dbReference type="Pfam" id="PF07995"/>
    </source>
</evidence>
<dbReference type="EMBL" id="FNGH01000011">
    <property type="protein sequence ID" value="SDM30654.1"/>
    <property type="molecule type" value="Genomic_DNA"/>
</dbReference>
<organism evidence="3 4">
    <name type="scientific">Franzmannia pantelleriensis</name>
    <dbReference type="NCBI Taxonomy" id="48727"/>
    <lineage>
        <taxon>Bacteria</taxon>
        <taxon>Pseudomonadati</taxon>
        <taxon>Pseudomonadota</taxon>
        <taxon>Gammaproteobacteria</taxon>
        <taxon>Oceanospirillales</taxon>
        <taxon>Halomonadaceae</taxon>
        <taxon>Franzmannia</taxon>
    </lineage>
</organism>
<accession>A0A1G9S5G1</accession>